<keyword evidence="2" id="KW-1185">Reference proteome</keyword>
<dbReference type="KEGG" id="psti:SOO65_19880"/>
<dbReference type="Pfam" id="PF25948">
    <property type="entry name" value="DUF7986"/>
    <property type="match status" value="1"/>
</dbReference>
<dbReference type="RefSeq" id="WP_321394750.1">
    <property type="nucleotide sequence ID" value="NZ_CP139487.1"/>
</dbReference>
<accession>A0AAX4HP72</accession>
<evidence type="ECO:0000313" key="1">
    <source>
        <dbReference type="EMBL" id="WPU64958.1"/>
    </source>
</evidence>
<dbReference type="EMBL" id="CP139487">
    <property type="protein sequence ID" value="WPU64958.1"/>
    <property type="molecule type" value="Genomic_DNA"/>
</dbReference>
<gene>
    <name evidence="1" type="ORF">SOO65_19880</name>
</gene>
<protein>
    <submittedName>
        <fullName evidence="1">Uncharacterized protein</fullName>
    </submittedName>
</protein>
<dbReference type="AlphaFoldDB" id="A0AAX4HP72"/>
<proteinExistence type="predicted"/>
<dbReference type="Proteomes" id="UP001324634">
    <property type="component" value="Chromosome"/>
</dbReference>
<evidence type="ECO:0000313" key="2">
    <source>
        <dbReference type="Proteomes" id="UP001324634"/>
    </source>
</evidence>
<organism evidence="1 2">
    <name type="scientific">Peredibacter starrii</name>
    <dbReference type="NCBI Taxonomy" id="28202"/>
    <lineage>
        <taxon>Bacteria</taxon>
        <taxon>Pseudomonadati</taxon>
        <taxon>Bdellovibrionota</taxon>
        <taxon>Bacteriovoracia</taxon>
        <taxon>Bacteriovoracales</taxon>
        <taxon>Bacteriovoracaceae</taxon>
        <taxon>Peredibacter</taxon>
    </lineage>
</organism>
<dbReference type="InterPro" id="IPR058292">
    <property type="entry name" value="DUF7986"/>
</dbReference>
<sequence length="207" mass="24502">MLDTVHNHLDKVLGLYTQGDFFNDLKEAKEKYFSLTGKLDEDKDEFESRMNSFNDWYIFQYRQKDGSKVIEDYIRNNQLEEDLSQALLNVNHSLFEFTKTSFRKQIVLKDILHDEKITLVKNHPTISLIEGDVFTGRVIKYKGEHYLLRGVCMLPQGVKSILKKQSKKVRKQNSFEDELNYLLQLEQLKTKAMHYSHIDPTKIFIFN</sequence>
<name>A0AAX4HP72_9BACT</name>
<reference evidence="1 2" key="1">
    <citation type="submission" date="2023-11" db="EMBL/GenBank/DDBJ databases">
        <title>Peredibacter starrii A3.12.</title>
        <authorList>
            <person name="Mitchell R.J."/>
        </authorList>
    </citation>
    <scope>NUCLEOTIDE SEQUENCE [LARGE SCALE GENOMIC DNA]</scope>
    <source>
        <strain evidence="1 2">A3.12</strain>
    </source>
</reference>